<keyword evidence="4 7" id="KW-0472">Membrane</keyword>
<protein>
    <recommendedName>
        <fullName evidence="8">Rhodopsin domain-containing protein</fullName>
    </recommendedName>
</protein>
<evidence type="ECO:0000256" key="7">
    <source>
        <dbReference type="SAM" id="Phobius"/>
    </source>
</evidence>
<keyword evidence="10" id="KW-1185">Reference proteome</keyword>
<feature type="transmembrane region" description="Helical" evidence="7">
    <location>
        <begin position="231"/>
        <end position="255"/>
    </location>
</feature>
<organism evidence="9 10">
    <name type="scientific">Knufia peltigerae</name>
    <dbReference type="NCBI Taxonomy" id="1002370"/>
    <lineage>
        <taxon>Eukaryota</taxon>
        <taxon>Fungi</taxon>
        <taxon>Dikarya</taxon>
        <taxon>Ascomycota</taxon>
        <taxon>Pezizomycotina</taxon>
        <taxon>Eurotiomycetes</taxon>
        <taxon>Chaetothyriomycetidae</taxon>
        <taxon>Chaetothyriales</taxon>
        <taxon>Trichomeriaceae</taxon>
        <taxon>Knufia</taxon>
    </lineage>
</organism>
<comment type="similarity">
    <text evidence="5">Belongs to the SAT4 family.</text>
</comment>
<feature type="compositionally biased region" description="Low complexity" evidence="6">
    <location>
        <begin position="471"/>
        <end position="481"/>
    </location>
</feature>
<name>A0AA38Y4V5_9EURO</name>
<evidence type="ECO:0000259" key="8">
    <source>
        <dbReference type="Pfam" id="PF20684"/>
    </source>
</evidence>
<dbReference type="PANTHER" id="PTHR33048:SF129">
    <property type="entry name" value="INTEGRAL MEMBRANE PROTEIN-RELATED"/>
    <property type="match status" value="1"/>
</dbReference>
<evidence type="ECO:0000256" key="1">
    <source>
        <dbReference type="ARBA" id="ARBA00004141"/>
    </source>
</evidence>
<dbReference type="Proteomes" id="UP001172681">
    <property type="component" value="Unassembled WGS sequence"/>
</dbReference>
<proteinExistence type="inferred from homology"/>
<dbReference type="GO" id="GO:0016020">
    <property type="term" value="C:membrane"/>
    <property type="evidence" value="ECO:0007669"/>
    <property type="project" value="UniProtKB-SubCell"/>
</dbReference>
<comment type="subcellular location">
    <subcellularLocation>
        <location evidence="1">Membrane</location>
        <topology evidence="1">Multi-pass membrane protein</topology>
    </subcellularLocation>
</comment>
<dbReference type="Pfam" id="PF20684">
    <property type="entry name" value="Fung_rhodopsin"/>
    <property type="match status" value="1"/>
</dbReference>
<dbReference type="InterPro" id="IPR052337">
    <property type="entry name" value="SAT4-like"/>
</dbReference>
<reference evidence="9" key="1">
    <citation type="submission" date="2022-10" db="EMBL/GenBank/DDBJ databases">
        <title>Culturing micro-colonial fungi from biological soil crusts in the Mojave desert and describing Neophaeococcomyces mojavensis, and introducing the new genera and species Taxawa tesnikishii.</title>
        <authorList>
            <person name="Kurbessoian T."/>
            <person name="Stajich J.E."/>
        </authorList>
    </citation>
    <scope>NUCLEOTIDE SEQUENCE</scope>
    <source>
        <strain evidence="9">TK_35</strain>
    </source>
</reference>
<feature type="compositionally biased region" description="Low complexity" evidence="6">
    <location>
        <begin position="501"/>
        <end position="514"/>
    </location>
</feature>
<dbReference type="PANTHER" id="PTHR33048">
    <property type="entry name" value="PTH11-LIKE INTEGRAL MEMBRANE PROTEIN (AFU_ORTHOLOGUE AFUA_5G11245)"/>
    <property type="match status" value="1"/>
</dbReference>
<dbReference type="EMBL" id="JAPDRN010000033">
    <property type="protein sequence ID" value="KAJ9635557.1"/>
    <property type="molecule type" value="Genomic_DNA"/>
</dbReference>
<evidence type="ECO:0000256" key="2">
    <source>
        <dbReference type="ARBA" id="ARBA00022692"/>
    </source>
</evidence>
<feature type="region of interest" description="Disordered" evidence="6">
    <location>
        <begin position="393"/>
        <end position="619"/>
    </location>
</feature>
<feature type="transmembrane region" description="Helical" evidence="7">
    <location>
        <begin position="141"/>
        <end position="166"/>
    </location>
</feature>
<evidence type="ECO:0000256" key="4">
    <source>
        <dbReference type="ARBA" id="ARBA00023136"/>
    </source>
</evidence>
<gene>
    <name evidence="9" type="ORF">H2204_005731</name>
</gene>
<feature type="transmembrane region" description="Helical" evidence="7">
    <location>
        <begin position="200"/>
        <end position="219"/>
    </location>
</feature>
<evidence type="ECO:0000313" key="10">
    <source>
        <dbReference type="Proteomes" id="UP001172681"/>
    </source>
</evidence>
<evidence type="ECO:0000313" key="9">
    <source>
        <dbReference type="EMBL" id="KAJ9635557.1"/>
    </source>
</evidence>
<dbReference type="InterPro" id="IPR049326">
    <property type="entry name" value="Rhodopsin_dom_fungi"/>
</dbReference>
<feature type="transmembrane region" description="Helical" evidence="7">
    <location>
        <begin position="29"/>
        <end position="51"/>
    </location>
</feature>
<accession>A0AA38Y4V5</accession>
<evidence type="ECO:0000256" key="5">
    <source>
        <dbReference type="ARBA" id="ARBA00038359"/>
    </source>
</evidence>
<keyword evidence="3 7" id="KW-1133">Transmembrane helix</keyword>
<feature type="domain" description="Rhodopsin" evidence="8">
    <location>
        <begin position="47"/>
        <end position="295"/>
    </location>
</feature>
<feature type="transmembrane region" description="Helical" evidence="7">
    <location>
        <begin position="267"/>
        <end position="289"/>
    </location>
</feature>
<keyword evidence="2 7" id="KW-0812">Transmembrane</keyword>
<feature type="transmembrane region" description="Helical" evidence="7">
    <location>
        <begin position="106"/>
        <end position="129"/>
    </location>
</feature>
<comment type="caution">
    <text evidence="9">The sequence shown here is derived from an EMBL/GenBank/DDBJ whole genome shotgun (WGS) entry which is preliminary data.</text>
</comment>
<sequence>MVDTLHPPPSVIATWPKPNYVDPATRGPALEYICIIFSVIGLVIVAARVYSRLFITKAPGLDDLLVVLALCVIITLCVLVIVSNKVYHTGRHVWDIEVDTFVGSRLNIWISLWCYIVAISLIKVSVLLFYRRLSVKFSKAFLIATWIGIVYNILYFLAFGLALLLLCHPLHAYWKSFNPVWAATHKYHCVSEGSTLPASSALSVLGDLYSTLLPMVLVYNLDLPSRQKIALYVLFAFGFMAVAAGTIRTVLLYNLLNVDYDFTWELYVTWIWGVIELYLALFAASAPGLKPFFRRFFMDSINSIARNSRKRMDYYGRSNKGTWASETKGQISVDVAVDVERIGVAYGGGGEEVVDTPARERGFLHDIEHEDTKHFELRASRDGKKMIPMQVYKRSEGGGGGGGGSGSNTPMNPFVSDRDRSLSSNSPGPNVNWPMESFGRGENNYNNSRTALPNPGMSRTAEGYRSPPPHHVGLVVHPPSSGDEEQDRRMARSGSVKAARMRAQQQAAAAASASISPVGRKRTSIINPRQFEDEHDGLGTGSSLESPAGSDAESIYGEEEEEGRRPWNTIMTNSSRSVHTGGGHSSSSDDTLQLPRMGGTSASRPARIPGQGSGIGYGS</sequence>
<evidence type="ECO:0000256" key="3">
    <source>
        <dbReference type="ARBA" id="ARBA00022989"/>
    </source>
</evidence>
<feature type="compositionally biased region" description="Gly residues" evidence="6">
    <location>
        <begin position="397"/>
        <end position="406"/>
    </location>
</feature>
<feature type="transmembrane region" description="Helical" evidence="7">
    <location>
        <begin position="63"/>
        <end position="86"/>
    </location>
</feature>
<dbReference type="AlphaFoldDB" id="A0AA38Y4V5"/>
<evidence type="ECO:0000256" key="6">
    <source>
        <dbReference type="SAM" id="MobiDB-lite"/>
    </source>
</evidence>